<dbReference type="Gene3D" id="2.40.50.100">
    <property type="match status" value="2"/>
</dbReference>
<dbReference type="SUPFAM" id="SSF111369">
    <property type="entry name" value="HlyD-like secretion proteins"/>
    <property type="match status" value="1"/>
</dbReference>
<dbReference type="InterPro" id="IPR050465">
    <property type="entry name" value="UPF0194_transport"/>
</dbReference>
<dbReference type="Gene3D" id="1.10.287.470">
    <property type="entry name" value="Helix hairpin bin"/>
    <property type="match status" value="1"/>
</dbReference>
<proteinExistence type="predicted"/>
<organism evidence="4 5">
    <name type="scientific">Marinomonas polaris DSM 16579</name>
    <dbReference type="NCBI Taxonomy" id="1122206"/>
    <lineage>
        <taxon>Bacteria</taxon>
        <taxon>Pseudomonadati</taxon>
        <taxon>Pseudomonadota</taxon>
        <taxon>Gammaproteobacteria</taxon>
        <taxon>Oceanospirillales</taxon>
        <taxon>Oceanospirillaceae</taxon>
        <taxon>Marinomonas</taxon>
    </lineage>
</organism>
<dbReference type="AlphaFoldDB" id="A0A1M5FN78"/>
<dbReference type="RefSeq" id="WP_072840407.1">
    <property type="nucleotide sequence ID" value="NZ_FQVF01000013.1"/>
</dbReference>
<accession>A0A1M5FN78</accession>
<name>A0A1M5FN78_9GAMM</name>
<reference evidence="5" key="1">
    <citation type="submission" date="2016-11" db="EMBL/GenBank/DDBJ databases">
        <authorList>
            <person name="Varghese N."/>
            <person name="Submissions S."/>
        </authorList>
    </citation>
    <scope>NUCLEOTIDE SEQUENCE [LARGE SCALE GENOMIC DNA]</scope>
    <source>
        <strain evidence="5">DSM 16579</strain>
    </source>
</reference>
<keyword evidence="5" id="KW-1185">Reference proteome</keyword>
<dbReference type="Pfam" id="PF25881">
    <property type="entry name" value="HH_YBHG"/>
    <property type="match status" value="1"/>
</dbReference>
<gene>
    <name evidence="4" type="ORF">SAMN02745753_02916</name>
</gene>
<evidence type="ECO:0000256" key="1">
    <source>
        <dbReference type="ARBA" id="ARBA00004196"/>
    </source>
</evidence>
<dbReference type="PANTHER" id="PTHR32347:SF29">
    <property type="entry name" value="UPF0194 MEMBRANE PROTEIN YBHG"/>
    <property type="match status" value="1"/>
</dbReference>
<evidence type="ECO:0000259" key="3">
    <source>
        <dbReference type="Pfam" id="PF25881"/>
    </source>
</evidence>
<dbReference type="PANTHER" id="PTHR32347">
    <property type="entry name" value="EFFLUX SYSTEM COMPONENT YKNX-RELATED"/>
    <property type="match status" value="1"/>
</dbReference>
<feature type="domain" description="YbhG-like alpha-helical hairpin" evidence="3">
    <location>
        <begin position="70"/>
        <end position="186"/>
    </location>
</feature>
<protein>
    <submittedName>
        <fullName evidence="4">HlyD family secretion protein</fullName>
    </submittedName>
</protein>
<dbReference type="PROSITE" id="PS51257">
    <property type="entry name" value="PROKAR_LIPOPROTEIN"/>
    <property type="match status" value="1"/>
</dbReference>
<dbReference type="Proteomes" id="UP000184517">
    <property type="component" value="Unassembled WGS sequence"/>
</dbReference>
<dbReference type="Gene3D" id="2.40.30.170">
    <property type="match status" value="1"/>
</dbReference>
<sequence length="315" mass="34407">MKTRHILLSVLVLTLLTACQSEESTYAMGNIERDRITLSAPTAEQIVLVKVSEGQQVSQGDILLQLDTRSADALIAQREAELAQANAALSELTAGTRPEQLSASLAALEATQAASKEAELKFQRYDKLYKSKVVGKADFDAAKASRDSNKAKAQQAHDQWLELKNGAREEDIAQSNAKVQAAQAALEWQTKAREDLTIKAPIDGTIDTLPWHEGDRVTAGTQLISLLSSGHPYARVYLPASALTKIKAGDTIEVFADGIESPIKGRVRNIRSQPAYTPFYALNERDRARLMYLTDINLIDADQLPTGLAVEVRLP</sequence>
<keyword evidence="2" id="KW-0175">Coiled coil</keyword>
<evidence type="ECO:0000313" key="4">
    <source>
        <dbReference type="EMBL" id="SHF93037.1"/>
    </source>
</evidence>
<dbReference type="GO" id="GO:0030313">
    <property type="term" value="C:cell envelope"/>
    <property type="evidence" value="ECO:0007669"/>
    <property type="project" value="UniProtKB-SubCell"/>
</dbReference>
<dbReference type="OrthoDB" id="8558741at2"/>
<dbReference type="STRING" id="1122206.SAMN02745753_02916"/>
<dbReference type="InterPro" id="IPR059052">
    <property type="entry name" value="HH_YbhG-like"/>
</dbReference>
<evidence type="ECO:0000256" key="2">
    <source>
        <dbReference type="ARBA" id="ARBA00023054"/>
    </source>
</evidence>
<dbReference type="EMBL" id="FQVF01000013">
    <property type="protein sequence ID" value="SHF93037.1"/>
    <property type="molecule type" value="Genomic_DNA"/>
</dbReference>
<evidence type="ECO:0000313" key="5">
    <source>
        <dbReference type="Proteomes" id="UP000184517"/>
    </source>
</evidence>
<comment type="subcellular location">
    <subcellularLocation>
        <location evidence="1">Cell envelope</location>
    </subcellularLocation>
</comment>